<keyword evidence="6" id="KW-1185">Reference proteome</keyword>
<keyword evidence="3" id="KW-0472">Membrane</keyword>
<dbReference type="GO" id="GO:0005886">
    <property type="term" value="C:plasma membrane"/>
    <property type="evidence" value="ECO:0007669"/>
    <property type="project" value="TreeGrafter"/>
</dbReference>
<evidence type="ECO:0000256" key="2">
    <source>
        <dbReference type="ARBA" id="ARBA00022859"/>
    </source>
</evidence>
<dbReference type="GO" id="GO:0002376">
    <property type="term" value="P:immune system process"/>
    <property type="evidence" value="ECO:0007669"/>
    <property type="project" value="UniProtKB-KW"/>
</dbReference>
<dbReference type="EMBL" id="QRBI01000137">
    <property type="protein sequence ID" value="RMC01538.1"/>
    <property type="molecule type" value="Genomic_DNA"/>
</dbReference>
<feature type="domain" description="Ig-like" evidence="4">
    <location>
        <begin position="106"/>
        <end position="220"/>
    </location>
</feature>
<accession>A0A3M0JKC7</accession>
<dbReference type="Pfam" id="PF07686">
    <property type="entry name" value="V-set"/>
    <property type="match status" value="1"/>
</dbReference>
<comment type="caution">
    <text evidence="5">The sequence shown here is derived from an EMBL/GenBank/DDBJ whole genome shotgun (WGS) entry which is preliminary data.</text>
</comment>
<dbReference type="PROSITE" id="PS50835">
    <property type="entry name" value="IG_LIKE"/>
    <property type="match status" value="1"/>
</dbReference>
<sequence length="255" mass="28032">MAAGPGPWLLALALALWPADLFYKALMRDTQEGSKSFKFCSSCPTSSPSAVTDRGRDQEGLGLSAVPEAQAGQGWAEVLCRQREGGERPDRAVLAMWSALCVAFLPIVAVIGHVTLEQHPREVTVQEGNAVTFECSMERYAMRMYFMYWYRQGPSGSLKCIYIEGDIYGEGFQGHFVGSVESSRTTLQILSAKQRDAATYYCGARITLEQLCSRVDQKINRCGRQISALLSNSCSLELLSGTGSMESNPFLQELL</sequence>
<dbReference type="GO" id="GO:0007166">
    <property type="term" value="P:cell surface receptor signaling pathway"/>
    <property type="evidence" value="ECO:0007669"/>
    <property type="project" value="TreeGrafter"/>
</dbReference>
<proteinExistence type="predicted"/>
<dbReference type="SUPFAM" id="SSF48726">
    <property type="entry name" value="Immunoglobulin"/>
    <property type="match status" value="1"/>
</dbReference>
<dbReference type="AlphaFoldDB" id="A0A3M0JKC7"/>
<dbReference type="Proteomes" id="UP000269221">
    <property type="component" value="Unassembled WGS sequence"/>
</dbReference>
<protein>
    <recommendedName>
        <fullName evidence="4">Ig-like domain-containing protein</fullName>
    </recommendedName>
</protein>
<gene>
    <name evidence="5" type="ORF">DUI87_21979</name>
</gene>
<evidence type="ECO:0000259" key="4">
    <source>
        <dbReference type="PROSITE" id="PS50835"/>
    </source>
</evidence>
<feature type="transmembrane region" description="Helical" evidence="3">
    <location>
        <begin position="6"/>
        <end position="26"/>
    </location>
</feature>
<dbReference type="InterPro" id="IPR003599">
    <property type="entry name" value="Ig_sub"/>
</dbReference>
<dbReference type="SMART" id="SM00409">
    <property type="entry name" value="IG"/>
    <property type="match status" value="1"/>
</dbReference>
<evidence type="ECO:0000256" key="1">
    <source>
        <dbReference type="ARBA" id="ARBA00022729"/>
    </source>
</evidence>
<reference evidence="5 6" key="1">
    <citation type="submission" date="2018-07" db="EMBL/GenBank/DDBJ databases">
        <title>A high quality draft genome assembly of the barn swallow (H. rustica rustica).</title>
        <authorList>
            <person name="Formenti G."/>
            <person name="Chiara M."/>
            <person name="Poveda L."/>
            <person name="Francoijs K.-J."/>
            <person name="Bonisoli-Alquati A."/>
            <person name="Canova L."/>
            <person name="Gianfranceschi L."/>
            <person name="Horner D.S."/>
            <person name="Saino N."/>
        </authorList>
    </citation>
    <scope>NUCLEOTIDE SEQUENCE [LARGE SCALE GENOMIC DNA]</scope>
    <source>
        <strain evidence="5">Chelidonia</strain>
        <tissue evidence="5">Blood</tissue>
    </source>
</reference>
<keyword evidence="3" id="KW-0812">Transmembrane</keyword>
<name>A0A3M0JKC7_HIRRU</name>
<dbReference type="InterPro" id="IPR013106">
    <property type="entry name" value="Ig_V-set"/>
</dbReference>
<dbReference type="InterPro" id="IPR036179">
    <property type="entry name" value="Ig-like_dom_sf"/>
</dbReference>
<dbReference type="PANTHER" id="PTHR23268">
    <property type="entry name" value="T-CELL RECEPTOR BETA CHAIN"/>
    <property type="match status" value="1"/>
</dbReference>
<feature type="transmembrane region" description="Helical" evidence="3">
    <location>
        <begin position="92"/>
        <end position="116"/>
    </location>
</feature>
<dbReference type="OrthoDB" id="9945861at2759"/>
<keyword evidence="2" id="KW-0391">Immunity</keyword>
<dbReference type="STRING" id="333673.A0A3M0JKC7"/>
<evidence type="ECO:0000313" key="5">
    <source>
        <dbReference type="EMBL" id="RMC01538.1"/>
    </source>
</evidence>
<dbReference type="InterPro" id="IPR013783">
    <property type="entry name" value="Ig-like_fold"/>
</dbReference>
<organism evidence="5 6">
    <name type="scientific">Hirundo rustica rustica</name>
    <dbReference type="NCBI Taxonomy" id="333673"/>
    <lineage>
        <taxon>Eukaryota</taxon>
        <taxon>Metazoa</taxon>
        <taxon>Chordata</taxon>
        <taxon>Craniata</taxon>
        <taxon>Vertebrata</taxon>
        <taxon>Euteleostomi</taxon>
        <taxon>Archelosauria</taxon>
        <taxon>Archosauria</taxon>
        <taxon>Dinosauria</taxon>
        <taxon>Saurischia</taxon>
        <taxon>Theropoda</taxon>
        <taxon>Coelurosauria</taxon>
        <taxon>Aves</taxon>
        <taxon>Neognathae</taxon>
        <taxon>Neoaves</taxon>
        <taxon>Telluraves</taxon>
        <taxon>Australaves</taxon>
        <taxon>Passeriformes</taxon>
        <taxon>Sylvioidea</taxon>
        <taxon>Hirundinidae</taxon>
        <taxon>Hirundo</taxon>
    </lineage>
</organism>
<dbReference type="InterPro" id="IPR007110">
    <property type="entry name" value="Ig-like_dom"/>
</dbReference>
<keyword evidence="1" id="KW-0732">Signal</keyword>
<dbReference type="InterPro" id="IPR050413">
    <property type="entry name" value="TCR_beta_variable"/>
</dbReference>
<dbReference type="Gene3D" id="2.60.40.10">
    <property type="entry name" value="Immunoglobulins"/>
    <property type="match status" value="1"/>
</dbReference>
<evidence type="ECO:0000256" key="3">
    <source>
        <dbReference type="SAM" id="Phobius"/>
    </source>
</evidence>
<evidence type="ECO:0000313" key="6">
    <source>
        <dbReference type="Proteomes" id="UP000269221"/>
    </source>
</evidence>
<keyword evidence="3" id="KW-1133">Transmembrane helix</keyword>
<dbReference type="SMART" id="SM00406">
    <property type="entry name" value="IGv"/>
    <property type="match status" value="1"/>
</dbReference>